<feature type="transmembrane region" description="Helical" evidence="7">
    <location>
        <begin position="299"/>
        <end position="320"/>
    </location>
</feature>
<dbReference type="HOGENOM" id="CLU_024911_0_0_11"/>
<dbReference type="GO" id="GO:0005886">
    <property type="term" value="C:plasma membrane"/>
    <property type="evidence" value="ECO:0007669"/>
    <property type="project" value="UniProtKB-SubCell"/>
</dbReference>
<feature type="compositionally biased region" description="Polar residues" evidence="6">
    <location>
        <begin position="453"/>
        <end position="462"/>
    </location>
</feature>
<reference evidence="9 10" key="1">
    <citation type="submission" date="2012-01" db="EMBL/GenBank/DDBJ databases">
        <title>The Genome Sequence of Scardovia inopinata F0304.</title>
        <authorList>
            <consortium name="The Broad Institute Genome Sequencing Platform"/>
            <person name="Ward D."/>
            <person name="Earl A."/>
            <person name="Feldgarden M."/>
            <person name="Gevers D."/>
            <person name="Young S."/>
            <person name="Zeng Q."/>
            <person name="Koehrsen M."/>
            <person name="Alvarado L."/>
            <person name="Berlin A.M."/>
            <person name="Borenstein D."/>
            <person name="Chapman S.B."/>
            <person name="Chen Z."/>
            <person name="Engels R."/>
            <person name="Freedman E."/>
            <person name="Gellesch M."/>
            <person name="Goldberg J."/>
            <person name="Griggs A."/>
            <person name="Gujja S."/>
            <person name="Heilman E.R."/>
            <person name="Heiman D.I."/>
            <person name="Hepburn T.A."/>
            <person name="Howarth C."/>
            <person name="Jen D."/>
            <person name="Larson L."/>
            <person name="Mehta T."/>
            <person name="Park D."/>
            <person name="Pearson M."/>
            <person name="Richards J."/>
            <person name="Roberts A."/>
            <person name="Saif S."/>
            <person name="Shea T.D."/>
            <person name="Shenoy N."/>
            <person name="Sisk P."/>
            <person name="Stolte C."/>
            <person name="Sykes S.N."/>
            <person name="Walk T."/>
            <person name="White J."/>
            <person name="Yandava C."/>
            <person name="Izard J."/>
            <person name="Baranova O.V."/>
            <person name="Blanton J.M."/>
            <person name="Tanner A.C."/>
            <person name="Dewhirst F."/>
            <person name="Haas B."/>
            <person name="Nusbaum C."/>
            <person name="Birren B."/>
        </authorList>
    </citation>
    <scope>NUCLEOTIDE SEQUENCE [LARGE SCALE GENOMIC DNA]</scope>
    <source>
        <strain evidence="9 10">F0304</strain>
    </source>
</reference>
<evidence type="ECO:0000256" key="7">
    <source>
        <dbReference type="SAM" id="Phobius"/>
    </source>
</evidence>
<dbReference type="InterPro" id="IPR007168">
    <property type="entry name" value="Phageshock_PspC_N"/>
</dbReference>
<comment type="caution">
    <text evidence="9">The sequence shown here is derived from an EMBL/GenBank/DDBJ whole genome shotgun (WGS) entry which is preliminary data.</text>
</comment>
<dbReference type="Proteomes" id="UP000005777">
    <property type="component" value="Unassembled WGS sequence"/>
</dbReference>
<name>W5IGN8_SCAIO</name>
<evidence type="ECO:0000256" key="6">
    <source>
        <dbReference type="SAM" id="MobiDB-lite"/>
    </source>
</evidence>
<dbReference type="eggNOG" id="COG1983">
    <property type="taxonomic scope" value="Bacteria"/>
</dbReference>
<evidence type="ECO:0000256" key="5">
    <source>
        <dbReference type="ARBA" id="ARBA00023136"/>
    </source>
</evidence>
<dbReference type="RefSeq" id="WP_006293456.1">
    <property type="nucleotide sequence ID" value="NZ_GG770226.1"/>
</dbReference>
<dbReference type="PANTHER" id="PTHR33885:SF3">
    <property type="entry name" value="PHAGE SHOCK PROTEIN C"/>
    <property type="match status" value="1"/>
</dbReference>
<proteinExistence type="predicted"/>
<dbReference type="Pfam" id="PF04024">
    <property type="entry name" value="PspC"/>
    <property type="match status" value="1"/>
</dbReference>
<accession>W5IGN8</accession>
<feature type="transmembrane region" description="Helical" evidence="7">
    <location>
        <begin position="271"/>
        <end position="292"/>
    </location>
</feature>
<keyword evidence="4 7" id="KW-1133">Transmembrane helix</keyword>
<feature type="domain" description="Phage shock protein PspC N-terminal" evidence="8">
    <location>
        <begin position="31"/>
        <end position="84"/>
    </location>
</feature>
<evidence type="ECO:0000313" key="10">
    <source>
        <dbReference type="Proteomes" id="UP000005777"/>
    </source>
</evidence>
<feature type="transmembrane region" description="Helical" evidence="7">
    <location>
        <begin position="55"/>
        <end position="82"/>
    </location>
</feature>
<dbReference type="EMBL" id="ADCX01000007">
    <property type="protein sequence ID" value="EFG25999.1"/>
    <property type="molecule type" value="Genomic_DNA"/>
</dbReference>
<keyword evidence="10" id="KW-1185">Reference proteome</keyword>
<feature type="region of interest" description="Disordered" evidence="6">
    <location>
        <begin position="453"/>
        <end position="474"/>
    </location>
</feature>
<dbReference type="SUPFAM" id="SSF103473">
    <property type="entry name" value="MFS general substrate transporter"/>
    <property type="match status" value="1"/>
</dbReference>
<feature type="region of interest" description="Disordered" evidence="6">
    <location>
        <begin position="145"/>
        <end position="171"/>
    </location>
</feature>
<feature type="transmembrane region" description="Helical" evidence="7">
    <location>
        <begin position="238"/>
        <end position="259"/>
    </location>
</feature>
<evidence type="ECO:0000256" key="3">
    <source>
        <dbReference type="ARBA" id="ARBA00022692"/>
    </source>
</evidence>
<protein>
    <recommendedName>
        <fullName evidence="8">Phage shock protein PspC N-terminal domain-containing protein</fullName>
    </recommendedName>
</protein>
<organism evidence="9 10">
    <name type="scientific">Scardovia inopinata F0304</name>
    <dbReference type="NCBI Taxonomy" id="641146"/>
    <lineage>
        <taxon>Bacteria</taxon>
        <taxon>Bacillati</taxon>
        <taxon>Actinomycetota</taxon>
        <taxon>Actinomycetes</taxon>
        <taxon>Bifidobacteriales</taxon>
        <taxon>Bifidobacteriaceae</taxon>
        <taxon>Scardovia</taxon>
    </lineage>
</organism>
<keyword evidence="5 7" id="KW-0472">Membrane</keyword>
<feature type="transmembrane region" description="Helical" evidence="7">
    <location>
        <begin position="103"/>
        <end position="120"/>
    </location>
</feature>
<comment type="subcellular location">
    <subcellularLocation>
        <location evidence="1">Cell membrane</location>
        <topology evidence="1">Single-pass membrane protein</topology>
    </subcellularLocation>
</comment>
<dbReference type="PANTHER" id="PTHR33885">
    <property type="entry name" value="PHAGE SHOCK PROTEIN C"/>
    <property type="match status" value="1"/>
</dbReference>
<evidence type="ECO:0000313" key="9">
    <source>
        <dbReference type="EMBL" id="EFG25999.1"/>
    </source>
</evidence>
<dbReference type="InterPro" id="IPR036259">
    <property type="entry name" value="MFS_trans_sf"/>
</dbReference>
<evidence type="ECO:0000259" key="8">
    <source>
        <dbReference type="Pfam" id="PF04024"/>
    </source>
</evidence>
<dbReference type="InterPro" id="IPR052027">
    <property type="entry name" value="PspC"/>
</dbReference>
<sequence length="474" mass="51192">MTGYNSYPFQEPDRNHPAGSKFFEWIRGLNIYRPTDRWIAGVCSALANKLGWDPIVVRVLLLAFCITGGGGVLLYGLLWLFLPDARDNRILAEEALFHGNMETSFWWALVLVIISGGFNFILPHSWIGTIILVCIVCAIIASTRSKTPKQPGPRPGRPGPQGPFPAGNPGTGPQAYAQQPHVYRDYHYVQNGPIPMNPTQPIPPIPQTPPSATPLRPPAGTSVWGPATVYRRRPAGPVTVSIVLGLILIGAGITCYTLFIKRVDFFGCTQAAVLFLSAATALVALATVITGIRGRKSGGLIPLGILVSLSLIVSCALGAVTASDFTDVQALNDPIVFSNSDSTLTSDNFSDYAKKGLEIYNSNIKIDLKDWKKYHSTPCPTGSLTIHASFSRVTVTVPSSCRAQYGKSLFVGTANEHMGTLYSTKNKLKKSQLLTINAAIFFSTMTISPTPAYKTSNGTSSIPDEDSTKEEDND</sequence>
<evidence type="ECO:0000256" key="1">
    <source>
        <dbReference type="ARBA" id="ARBA00004162"/>
    </source>
</evidence>
<feature type="transmembrane region" description="Helical" evidence="7">
    <location>
        <begin position="126"/>
        <end position="144"/>
    </location>
</feature>
<keyword evidence="3 7" id="KW-0812">Transmembrane</keyword>
<feature type="compositionally biased region" description="Pro residues" evidence="6">
    <location>
        <begin position="150"/>
        <end position="163"/>
    </location>
</feature>
<evidence type="ECO:0000256" key="2">
    <source>
        <dbReference type="ARBA" id="ARBA00022475"/>
    </source>
</evidence>
<feature type="compositionally biased region" description="Acidic residues" evidence="6">
    <location>
        <begin position="463"/>
        <end position="474"/>
    </location>
</feature>
<dbReference type="AlphaFoldDB" id="W5IGN8"/>
<gene>
    <name evidence="9" type="ORF">HMPREF9020_01068</name>
</gene>
<evidence type="ECO:0000256" key="4">
    <source>
        <dbReference type="ARBA" id="ARBA00022989"/>
    </source>
</evidence>
<keyword evidence="2" id="KW-1003">Cell membrane</keyword>